<reference evidence="2 3" key="1">
    <citation type="submission" date="2020-10" db="EMBL/GenBank/DDBJ databases">
        <title>The Coptis chinensis genome and diversification of protoberbering-type alkaloids.</title>
        <authorList>
            <person name="Wang B."/>
            <person name="Shu S."/>
            <person name="Song C."/>
            <person name="Liu Y."/>
        </authorList>
    </citation>
    <scope>NUCLEOTIDE SEQUENCE [LARGE SCALE GENOMIC DNA]</scope>
    <source>
        <strain evidence="2">HL-2020</strain>
        <tissue evidence="2">Leaf</tissue>
    </source>
</reference>
<organism evidence="2 3">
    <name type="scientific">Coptis chinensis</name>
    <dbReference type="NCBI Taxonomy" id="261450"/>
    <lineage>
        <taxon>Eukaryota</taxon>
        <taxon>Viridiplantae</taxon>
        <taxon>Streptophyta</taxon>
        <taxon>Embryophyta</taxon>
        <taxon>Tracheophyta</taxon>
        <taxon>Spermatophyta</taxon>
        <taxon>Magnoliopsida</taxon>
        <taxon>Ranunculales</taxon>
        <taxon>Ranunculaceae</taxon>
        <taxon>Coptidoideae</taxon>
        <taxon>Coptis</taxon>
    </lineage>
</organism>
<evidence type="ECO:0000313" key="2">
    <source>
        <dbReference type="EMBL" id="KAF9604253.1"/>
    </source>
</evidence>
<dbReference type="EMBL" id="JADFTS010000005">
    <property type="protein sequence ID" value="KAF9604253.1"/>
    <property type="molecule type" value="Genomic_DNA"/>
</dbReference>
<sequence length="114" mass="12765">MGQALCCVQVNESSLGIKETFGKFDDILYPGCHCLPWLFVTRVAGYVSLRVKQLDVRCETKTKDDVFVTVVASVHYRAVAQKAVNAFYTLNDSESQIKAYVFDGVNGKHRIDIN</sequence>
<feature type="domain" description="Band 7" evidence="1">
    <location>
        <begin position="9"/>
        <end position="101"/>
    </location>
</feature>
<evidence type="ECO:0000313" key="3">
    <source>
        <dbReference type="Proteomes" id="UP000631114"/>
    </source>
</evidence>
<dbReference type="PANTHER" id="PTHR43327">
    <property type="entry name" value="STOMATIN-LIKE PROTEIN 2, MITOCHONDRIAL"/>
    <property type="match status" value="1"/>
</dbReference>
<dbReference type="Pfam" id="PF01145">
    <property type="entry name" value="Band_7"/>
    <property type="match status" value="1"/>
</dbReference>
<dbReference type="InterPro" id="IPR050710">
    <property type="entry name" value="Band7/mec-2_domain"/>
</dbReference>
<dbReference type="Proteomes" id="UP000631114">
    <property type="component" value="Unassembled WGS sequence"/>
</dbReference>
<dbReference type="Gene3D" id="3.30.479.30">
    <property type="entry name" value="Band 7 domain"/>
    <property type="match status" value="1"/>
</dbReference>
<dbReference type="SUPFAM" id="SSF117892">
    <property type="entry name" value="Band 7/SPFH domain"/>
    <property type="match status" value="1"/>
</dbReference>
<name>A0A835LQF1_9MAGN</name>
<evidence type="ECO:0000259" key="1">
    <source>
        <dbReference type="Pfam" id="PF01145"/>
    </source>
</evidence>
<keyword evidence="3" id="KW-1185">Reference proteome</keyword>
<dbReference type="AlphaFoldDB" id="A0A835LQF1"/>
<proteinExistence type="predicted"/>
<dbReference type="OrthoDB" id="434619at2759"/>
<accession>A0A835LQF1</accession>
<gene>
    <name evidence="2" type="ORF">IFM89_004959</name>
</gene>
<dbReference type="PANTHER" id="PTHR43327:SF31">
    <property type="entry name" value="HYPERSENSITIVE-INDUCED RESPONSE PROTEIN 2"/>
    <property type="match status" value="1"/>
</dbReference>
<dbReference type="GO" id="GO:0005739">
    <property type="term" value="C:mitochondrion"/>
    <property type="evidence" value="ECO:0007669"/>
    <property type="project" value="TreeGrafter"/>
</dbReference>
<dbReference type="InterPro" id="IPR036013">
    <property type="entry name" value="Band_7/SPFH_dom_sf"/>
</dbReference>
<dbReference type="InterPro" id="IPR001107">
    <property type="entry name" value="Band_7"/>
</dbReference>
<comment type="caution">
    <text evidence="2">The sequence shown here is derived from an EMBL/GenBank/DDBJ whole genome shotgun (WGS) entry which is preliminary data.</text>
</comment>
<protein>
    <recommendedName>
        <fullName evidence="1">Band 7 domain-containing protein</fullName>
    </recommendedName>
</protein>